<keyword evidence="2" id="KW-1185">Reference proteome</keyword>
<evidence type="ECO:0008006" key="3">
    <source>
        <dbReference type="Google" id="ProtNLM"/>
    </source>
</evidence>
<accession>A0A556MTN1</accession>
<protein>
    <recommendedName>
        <fullName evidence="3">Transposase</fullName>
    </recommendedName>
</protein>
<dbReference type="Proteomes" id="UP000318733">
    <property type="component" value="Unassembled WGS sequence"/>
</dbReference>
<gene>
    <name evidence="1" type="ORF">FO440_03620</name>
</gene>
<evidence type="ECO:0000313" key="2">
    <source>
        <dbReference type="Proteomes" id="UP000318733"/>
    </source>
</evidence>
<dbReference type="EMBL" id="VLPK01000001">
    <property type="protein sequence ID" value="TSJ43294.1"/>
    <property type="molecule type" value="Genomic_DNA"/>
</dbReference>
<dbReference type="AlphaFoldDB" id="A0A556MTN1"/>
<sequence length="77" mass="8644">MKTTTTSQKANFSLKTIYKGKQMDLNIVASDDKYSVLENDKTIGHIKLGNDRHTWIVVDSFYVAPQLVNEIARSIAA</sequence>
<organism evidence="1 2">
    <name type="scientific">Mucilaginibacter corticis</name>
    <dbReference type="NCBI Taxonomy" id="2597670"/>
    <lineage>
        <taxon>Bacteria</taxon>
        <taxon>Pseudomonadati</taxon>
        <taxon>Bacteroidota</taxon>
        <taxon>Sphingobacteriia</taxon>
        <taxon>Sphingobacteriales</taxon>
        <taxon>Sphingobacteriaceae</taxon>
        <taxon>Mucilaginibacter</taxon>
    </lineage>
</organism>
<evidence type="ECO:0000313" key="1">
    <source>
        <dbReference type="EMBL" id="TSJ43294.1"/>
    </source>
</evidence>
<comment type="caution">
    <text evidence="1">The sequence shown here is derived from an EMBL/GenBank/DDBJ whole genome shotgun (WGS) entry which is preliminary data.</text>
</comment>
<dbReference type="RefSeq" id="WP_144246859.1">
    <property type="nucleotide sequence ID" value="NZ_VLPK01000001.1"/>
</dbReference>
<name>A0A556MTN1_9SPHI</name>
<proteinExistence type="predicted"/>
<reference evidence="1 2" key="1">
    <citation type="submission" date="2019-07" db="EMBL/GenBank/DDBJ databases">
        <authorList>
            <person name="Huq M.A."/>
        </authorList>
    </citation>
    <scope>NUCLEOTIDE SEQUENCE [LARGE SCALE GENOMIC DNA]</scope>
    <source>
        <strain evidence="1 2">MAH-19</strain>
    </source>
</reference>
<dbReference type="OrthoDB" id="9916240at2"/>